<evidence type="ECO:0000313" key="3">
    <source>
        <dbReference type="Proteomes" id="UP000016931"/>
    </source>
</evidence>
<dbReference type="InterPro" id="IPR016181">
    <property type="entry name" value="Acyl_CoA_acyltransferase"/>
</dbReference>
<dbReference type="Gene3D" id="3.40.630.30">
    <property type="match status" value="1"/>
</dbReference>
<keyword evidence="3" id="KW-1185">Reference proteome</keyword>
<dbReference type="HOGENOM" id="CLU_013985_24_1_1"/>
<dbReference type="OMA" id="VEWFWED"/>
<dbReference type="eggNOG" id="ENOG502SCCK">
    <property type="taxonomic scope" value="Eukaryota"/>
</dbReference>
<dbReference type="EMBL" id="KB456264">
    <property type="protein sequence ID" value="EMF12486.1"/>
    <property type="molecule type" value="Genomic_DNA"/>
</dbReference>
<dbReference type="RefSeq" id="XP_016760607.1">
    <property type="nucleotide sequence ID" value="XM_016905370.1"/>
</dbReference>
<evidence type="ECO:0000259" key="1">
    <source>
        <dbReference type="PROSITE" id="PS51186"/>
    </source>
</evidence>
<dbReference type="STRING" id="692275.M3BWR9"/>
<accession>M3BWR9</accession>
<dbReference type="SUPFAM" id="SSF55729">
    <property type="entry name" value="Acyl-CoA N-acyltransferases (Nat)"/>
    <property type="match status" value="1"/>
</dbReference>
<sequence>MQYTSSPPVTSLAQGRQWLSARAVGSEVFNFAIRERCSVSSSSSSSSSATEEKGEGGKGYEERVIGLVGSFHLPSCGYLLHPEFMRSGYATEALRGWVEWFWEDVAFSCSSSTSSALIGDSDEGRGGGWEFVEAHVDVENVRSMRVLEKTGFTRCEDLRDLEGREEVVWRLARPGGRTLEELGLLNGVQDEPPVPPVQ</sequence>
<feature type="domain" description="N-acetyltransferase" evidence="1">
    <location>
        <begin position="19"/>
        <end position="174"/>
    </location>
</feature>
<proteinExistence type="predicted"/>
<dbReference type="Proteomes" id="UP000016931">
    <property type="component" value="Unassembled WGS sequence"/>
</dbReference>
<dbReference type="PANTHER" id="PTHR43792:SF1">
    <property type="entry name" value="N-ACETYLTRANSFERASE DOMAIN-CONTAINING PROTEIN"/>
    <property type="match status" value="1"/>
</dbReference>
<dbReference type="GO" id="GO:0016747">
    <property type="term" value="F:acyltransferase activity, transferring groups other than amino-acyl groups"/>
    <property type="evidence" value="ECO:0007669"/>
    <property type="project" value="InterPro"/>
</dbReference>
<dbReference type="PROSITE" id="PS51186">
    <property type="entry name" value="GNAT"/>
    <property type="match status" value="1"/>
</dbReference>
<dbReference type="InterPro" id="IPR051531">
    <property type="entry name" value="N-acetyltransferase"/>
</dbReference>
<organism evidence="2 3">
    <name type="scientific">Sphaerulina musiva (strain SO2202)</name>
    <name type="common">Poplar stem canker fungus</name>
    <name type="synonym">Septoria musiva</name>
    <dbReference type="NCBI Taxonomy" id="692275"/>
    <lineage>
        <taxon>Eukaryota</taxon>
        <taxon>Fungi</taxon>
        <taxon>Dikarya</taxon>
        <taxon>Ascomycota</taxon>
        <taxon>Pezizomycotina</taxon>
        <taxon>Dothideomycetes</taxon>
        <taxon>Dothideomycetidae</taxon>
        <taxon>Mycosphaerellales</taxon>
        <taxon>Mycosphaerellaceae</taxon>
        <taxon>Sphaerulina</taxon>
    </lineage>
</organism>
<dbReference type="AlphaFoldDB" id="M3BWR9"/>
<dbReference type="GeneID" id="27902507"/>
<name>M3BWR9_SPHMS</name>
<dbReference type="InterPro" id="IPR000182">
    <property type="entry name" value="GNAT_dom"/>
</dbReference>
<reference evidence="2 3" key="1">
    <citation type="journal article" date="2012" name="PLoS Pathog.">
        <title>Diverse lifestyles and strategies of plant pathogenesis encoded in the genomes of eighteen Dothideomycetes fungi.</title>
        <authorList>
            <person name="Ohm R.A."/>
            <person name="Feau N."/>
            <person name="Henrissat B."/>
            <person name="Schoch C.L."/>
            <person name="Horwitz B.A."/>
            <person name="Barry K.W."/>
            <person name="Condon B.J."/>
            <person name="Copeland A.C."/>
            <person name="Dhillon B."/>
            <person name="Glaser F."/>
            <person name="Hesse C.N."/>
            <person name="Kosti I."/>
            <person name="LaButti K."/>
            <person name="Lindquist E.A."/>
            <person name="Lucas S."/>
            <person name="Salamov A.A."/>
            <person name="Bradshaw R.E."/>
            <person name="Ciuffetti L."/>
            <person name="Hamelin R.C."/>
            <person name="Kema G.H.J."/>
            <person name="Lawrence C."/>
            <person name="Scott J.A."/>
            <person name="Spatafora J.W."/>
            <person name="Turgeon B.G."/>
            <person name="de Wit P.J.G.M."/>
            <person name="Zhong S."/>
            <person name="Goodwin S.B."/>
            <person name="Grigoriev I.V."/>
        </authorList>
    </citation>
    <scope>NUCLEOTIDE SEQUENCE [LARGE SCALE GENOMIC DNA]</scope>
    <source>
        <strain evidence="2 3">SO2202</strain>
    </source>
</reference>
<dbReference type="PANTHER" id="PTHR43792">
    <property type="entry name" value="GNAT FAMILY, PUTATIVE (AFU_ORTHOLOGUE AFUA_3G00765)-RELATED-RELATED"/>
    <property type="match status" value="1"/>
</dbReference>
<evidence type="ECO:0000313" key="2">
    <source>
        <dbReference type="EMBL" id="EMF12486.1"/>
    </source>
</evidence>
<protein>
    <recommendedName>
        <fullName evidence="1">N-acetyltransferase domain-containing protein</fullName>
    </recommendedName>
</protein>
<dbReference type="OrthoDB" id="4072826at2759"/>
<dbReference type="Pfam" id="PF13302">
    <property type="entry name" value="Acetyltransf_3"/>
    <property type="match status" value="1"/>
</dbReference>
<gene>
    <name evidence="2" type="ORF">SEPMUDRAFT_149145</name>
</gene>